<keyword evidence="9" id="KW-1185">Reference proteome</keyword>
<evidence type="ECO:0000259" key="7">
    <source>
        <dbReference type="Pfam" id="PF01694"/>
    </source>
</evidence>
<dbReference type="InterPro" id="IPR035952">
    <property type="entry name" value="Rhomboid-like_sf"/>
</dbReference>
<name>A0AAV7I501_COTGL</name>
<feature type="compositionally biased region" description="Basic residues" evidence="6">
    <location>
        <begin position="388"/>
        <end position="404"/>
    </location>
</feature>
<comment type="subcellular location">
    <subcellularLocation>
        <location evidence="1">Membrane</location>
        <topology evidence="1">Multi-pass membrane protein</topology>
    </subcellularLocation>
</comment>
<proteinExistence type="inferred from homology"/>
<evidence type="ECO:0000256" key="3">
    <source>
        <dbReference type="ARBA" id="ARBA00022692"/>
    </source>
</evidence>
<dbReference type="EMBL" id="JAHXZJ010002609">
    <property type="protein sequence ID" value="KAH0540994.1"/>
    <property type="molecule type" value="Genomic_DNA"/>
</dbReference>
<evidence type="ECO:0000256" key="6">
    <source>
        <dbReference type="SAM" id="MobiDB-lite"/>
    </source>
</evidence>
<dbReference type="PANTHER" id="PTHR45840">
    <property type="entry name" value="RHOMBOID-RELATED PROTEIN"/>
    <property type="match status" value="1"/>
</dbReference>
<dbReference type="SUPFAM" id="SSF144091">
    <property type="entry name" value="Rhomboid-like"/>
    <property type="match status" value="1"/>
</dbReference>
<feature type="domain" description="Peptidase S54 rhomboid" evidence="7">
    <location>
        <begin position="194"/>
        <end position="247"/>
    </location>
</feature>
<accession>A0AAV7I501</accession>
<dbReference type="GO" id="GO:0004252">
    <property type="term" value="F:serine-type endopeptidase activity"/>
    <property type="evidence" value="ECO:0007669"/>
    <property type="project" value="InterPro"/>
</dbReference>
<reference evidence="8 9" key="1">
    <citation type="journal article" date="2021" name="J. Hered.">
        <title>A chromosome-level genome assembly of the parasitoid wasp, Cotesia glomerata (Hymenoptera: Braconidae).</title>
        <authorList>
            <person name="Pinto B.J."/>
            <person name="Weis J.J."/>
            <person name="Gamble T."/>
            <person name="Ode P.J."/>
            <person name="Paul R."/>
            <person name="Zaspel J.M."/>
        </authorList>
    </citation>
    <scope>NUCLEOTIDE SEQUENCE [LARGE SCALE GENOMIC DNA]</scope>
    <source>
        <strain evidence="8">CgM1</strain>
    </source>
</reference>
<organism evidence="8 9">
    <name type="scientific">Cotesia glomerata</name>
    <name type="common">Lepidopteran parasitic wasp</name>
    <name type="synonym">Apanteles glomeratus</name>
    <dbReference type="NCBI Taxonomy" id="32391"/>
    <lineage>
        <taxon>Eukaryota</taxon>
        <taxon>Metazoa</taxon>
        <taxon>Ecdysozoa</taxon>
        <taxon>Arthropoda</taxon>
        <taxon>Hexapoda</taxon>
        <taxon>Insecta</taxon>
        <taxon>Pterygota</taxon>
        <taxon>Neoptera</taxon>
        <taxon>Endopterygota</taxon>
        <taxon>Hymenoptera</taxon>
        <taxon>Apocrita</taxon>
        <taxon>Ichneumonoidea</taxon>
        <taxon>Braconidae</taxon>
        <taxon>Microgastrinae</taxon>
        <taxon>Cotesia</taxon>
    </lineage>
</organism>
<evidence type="ECO:0000256" key="1">
    <source>
        <dbReference type="ARBA" id="ARBA00004141"/>
    </source>
</evidence>
<feature type="region of interest" description="Disordered" evidence="6">
    <location>
        <begin position="383"/>
        <end position="404"/>
    </location>
</feature>
<evidence type="ECO:0000313" key="8">
    <source>
        <dbReference type="EMBL" id="KAH0540994.1"/>
    </source>
</evidence>
<keyword evidence="4" id="KW-1133">Transmembrane helix</keyword>
<keyword evidence="5" id="KW-0472">Membrane</keyword>
<protein>
    <recommendedName>
        <fullName evidence="7">Peptidase S54 rhomboid domain-containing protein</fullName>
    </recommendedName>
</protein>
<comment type="similarity">
    <text evidence="2">Belongs to the peptidase S54 family.</text>
</comment>
<gene>
    <name evidence="8" type="ORF">KQX54_020758</name>
</gene>
<sequence>MKFPLRYFLAGLPANLNRCLAVSFTKLLPIHNTLTLIRCQLNSTNLPERDVKGPGGWLAHLYDGCQGCLQLRKTGQPRVHRGTSNVKVQWDRRTYPLISDAPVDTLPPLMLPVTPPYCVVLPLYILTSRDEPLSLTLNSNNLLWFGNIRNTHLPDLLLSCLSYAIREGTFRLFPMEGASQLCYASSAKDTIHDVGSLGTSVFDTDVYLVGASGGVYALLAAHLANVLLNYNNMEFGIVRLIGIFIIEPATGIRAPESQTRLELYVLKARSGGEQQNRCPYSLRLILVYPANPQNFSIQKSGIPSCRNSLNREPNKPVGGNLQRSPFSNEQGRCHSPENFDASSCWALNMDWGCKIRRDILNCSTDVKIRSDKGTLMVPCRQDTDQVRGRKSRGKGKGGKIKGKKVSVSVYGPDIRIVAGGINRETRHRALCPVCNGKR</sequence>
<dbReference type="AlphaFoldDB" id="A0AAV7I501"/>
<dbReference type="InterPro" id="IPR051739">
    <property type="entry name" value="Rhomboid_IM_Serine_Proteases"/>
</dbReference>
<dbReference type="GO" id="GO:0016020">
    <property type="term" value="C:membrane"/>
    <property type="evidence" value="ECO:0007669"/>
    <property type="project" value="UniProtKB-SubCell"/>
</dbReference>
<dbReference type="PANTHER" id="PTHR45840:SF2">
    <property type="entry name" value="PROTEIN RHOMBOID-RELATED"/>
    <property type="match status" value="1"/>
</dbReference>
<evidence type="ECO:0000256" key="2">
    <source>
        <dbReference type="ARBA" id="ARBA00009045"/>
    </source>
</evidence>
<dbReference type="Proteomes" id="UP000826195">
    <property type="component" value="Unassembled WGS sequence"/>
</dbReference>
<dbReference type="Pfam" id="PF01694">
    <property type="entry name" value="Rhomboid"/>
    <property type="match status" value="1"/>
</dbReference>
<evidence type="ECO:0000256" key="5">
    <source>
        <dbReference type="ARBA" id="ARBA00023136"/>
    </source>
</evidence>
<evidence type="ECO:0000313" key="9">
    <source>
        <dbReference type="Proteomes" id="UP000826195"/>
    </source>
</evidence>
<dbReference type="InterPro" id="IPR022764">
    <property type="entry name" value="Peptidase_S54_rhomboid_dom"/>
</dbReference>
<keyword evidence="3" id="KW-0812">Transmembrane</keyword>
<comment type="caution">
    <text evidence="8">The sequence shown here is derived from an EMBL/GenBank/DDBJ whole genome shotgun (WGS) entry which is preliminary data.</text>
</comment>
<evidence type="ECO:0000256" key="4">
    <source>
        <dbReference type="ARBA" id="ARBA00022989"/>
    </source>
</evidence>